<dbReference type="EMBL" id="LT841305">
    <property type="protein sequence ID" value="SMH67649.1"/>
    <property type="molecule type" value="Genomic_DNA"/>
</dbReference>
<dbReference type="RefSeq" id="WP_035194231.1">
    <property type="nucleotide sequence ID" value="NZ_CCCS020000049.1"/>
</dbReference>
<dbReference type="PANTHER" id="PTHR12526">
    <property type="entry name" value="GLYCOSYLTRANSFERASE"/>
    <property type="match status" value="1"/>
</dbReference>
<dbReference type="NCBIfam" id="NF007640">
    <property type="entry name" value="PRK10307.1"/>
    <property type="match status" value="1"/>
</dbReference>
<dbReference type="EMBL" id="CCCS020000049">
    <property type="protein sequence ID" value="CDQ11290.1"/>
    <property type="molecule type" value="Genomic_DNA"/>
</dbReference>
<accession>A0A060US85</accession>
<dbReference type="InterPro" id="IPR028098">
    <property type="entry name" value="Glyco_trans_4-like_N"/>
</dbReference>
<evidence type="ECO:0000259" key="1">
    <source>
        <dbReference type="Pfam" id="PF00534"/>
    </source>
</evidence>
<keyword evidence="3" id="KW-0808">Transferase</keyword>
<feature type="domain" description="Glycosyl transferase family 1" evidence="1">
    <location>
        <begin position="220"/>
        <end position="390"/>
    </location>
</feature>
<dbReference type="Gene3D" id="3.40.50.2000">
    <property type="entry name" value="Glycogen Phosphorylase B"/>
    <property type="match status" value="2"/>
</dbReference>
<evidence type="ECO:0000313" key="3">
    <source>
        <dbReference type="EMBL" id="CDQ11290.1"/>
    </source>
</evidence>
<protein>
    <submittedName>
        <fullName evidence="4">Glycosyl transferase family 1, WcaI</fullName>
    </submittedName>
    <submittedName>
        <fullName evidence="3">Putative glycosyl transferase</fullName>
    </submittedName>
</protein>
<feature type="domain" description="Glycosyltransferase subfamily 4-like N-terminal" evidence="2">
    <location>
        <begin position="15"/>
        <end position="206"/>
    </location>
</feature>
<dbReference type="SUPFAM" id="SSF53756">
    <property type="entry name" value="UDP-Glycosyltransferase/glycogen phosphorylase"/>
    <property type="match status" value="1"/>
</dbReference>
<reference evidence="4 5" key="3">
    <citation type="submission" date="2017-03" db="EMBL/GenBank/DDBJ databases">
        <authorList>
            <person name="Regsiter A."/>
            <person name="William W."/>
        </authorList>
    </citation>
    <scope>NUCLEOTIDE SEQUENCE [LARGE SCALE GENOMIC DNA]</scope>
    <source>
        <strain evidence="4">PRJEB5721</strain>
    </source>
</reference>
<proteinExistence type="predicted"/>
<dbReference type="Proteomes" id="UP000193925">
    <property type="component" value="Chromosome AFERRI"/>
</dbReference>
<name>A0A060US85_9PROT</name>
<dbReference type="Pfam" id="PF00534">
    <property type="entry name" value="Glycos_transf_1"/>
    <property type="match status" value="1"/>
</dbReference>
<dbReference type="Pfam" id="PF13579">
    <property type="entry name" value="Glyco_trans_4_4"/>
    <property type="match status" value="1"/>
</dbReference>
<evidence type="ECO:0000313" key="4">
    <source>
        <dbReference type="EMBL" id="SMH67649.1"/>
    </source>
</evidence>
<sequence length="423" mass="46999">MNILIYGLNYAPEPTGIGKYTGEMAEWLAAQGHTVEVICGLPHYPQWQVAAGYDGFRFRSETLAGVRVHRARHYIPAADRLRARTRIILETSFTWSAARFWLPRFFSRKNPDVVIAVLPPMQIGIWPLLYAWVRGVPWVLHVQDLQLDAALRLGMLPGGVLGQMLYRIETFLLSHATRVSTITEAMRQRVIEKGTQPERAWLFPNWADIEAVRPGPRENDFRKEFGIDPETVLILYAGGMGEKQGLELVLEAARLCADEPRLQFLMAGAGGARLRLERQAATMGLQNLRFVPVQPVERLAEMLAAGDIHLVVQRRDAADLVMPSKLTNILAAGRPCVATVDPGTALHDAVAGANTGLTTSPGDSAALAEAILRLARDPGQREACGHNARAYAERILDKNHILAKFEQDLSTLRKDLQWQPDES</sequence>
<keyword evidence="5" id="KW-1185">Reference proteome</keyword>
<dbReference type="PANTHER" id="PTHR12526:SF633">
    <property type="entry name" value="COLANIC ACID BIOSYNTHESIS GLYCOSYL TRANSFERASE WCAI-RELATED"/>
    <property type="match status" value="1"/>
</dbReference>
<dbReference type="AlphaFoldDB" id="A0A060US85"/>
<reference evidence="3" key="2">
    <citation type="submission" date="2014-07" db="EMBL/GenBank/DDBJ databases">
        <title>Initial genome analysis of the psychrotolerant acidophile Acidithiobacillus ferrivorans CF27: insights into iron and sulfur oxidation pathways and into biofilm formation.</title>
        <authorList>
            <person name="Talla E."/>
            <person name="Hedrich S."/>
            <person name="Mangenot S."/>
            <person name="Ji B."/>
            <person name="Johnson D.B."/>
            <person name="Barbe V."/>
            <person name="Bonnefoy V."/>
        </authorList>
    </citation>
    <scope>NUCLEOTIDE SEQUENCE [LARGE SCALE GENOMIC DNA]</scope>
    <source>
        <strain evidence="3">CF27</strain>
    </source>
</reference>
<gene>
    <name evidence="3" type="primary">wcaI</name>
    <name evidence="4" type="ORF">AFERRI_50851</name>
    <name evidence="3" type="ORF">AFERRI_530185</name>
</gene>
<evidence type="ECO:0000313" key="5">
    <source>
        <dbReference type="Proteomes" id="UP000193925"/>
    </source>
</evidence>
<dbReference type="GO" id="GO:0016757">
    <property type="term" value="F:glycosyltransferase activity"/>
    <property type="evidence" value="ECO:0007669"/>
    <property type="project" value="InterPro"/>
</dbReference>
<evidence type="ECO:0000259" key="2">
    <source>
        <dbReference type="Pfam" id="PF13579"/>
    </source>
</evidence>
<organism evidence="3">
    <name type="scientific">Acidithiobacillus ferrivorans</name>
    <dbReference type="NCBI Taxonomy" id="160808"/>
    <lineage>
        <taxon>Bacteria</taxon>
        <taxon>Pseudomonadati</taxon>
        <taxon>Pseudomonadota</taxon>
        <taxon>Acidithiobacillia</taxon>
        <taxon>Acidithiobacillales</taxon>
        <taxon>Acidithiobacillaceae</taxon>
        <taxon>Acidithiobacillus</taxon>
    </lineage>
</organism>
<dbReference type="CDD" id="cd03794">
    <property type="entry name" value="GT4_WbuB-like"/>
    <property type="match status" value="1"/>
</dbReference>
<dbReference type="InterPro" id="IPR001296">
    <property type="entry name" value="Glyco_trans_1"/>
</dbReference>
<reference evidence="3" key="1">
    <citation type="submission" date="2014-03" db="EMBL/GenBank/DDBJ databases">
        <authorList>
            <person name="Genoscope - CEA"/>
        </authorList>
    </citation>
    <scope>NUCLEOTIDE SEQUENCE [LARGE SCALE GENOMIC DNA]</scope>
    <source>
        <strain evidence="3">CF27</strain>
    </source>
</reference>